<dbReference type="Gene3D" id="1.10.238.160">
    <property type="match status" value="1"/>
</dbReference>
<evidence type="ECO:0000259" key="1">
    <source>
        <dbReference type="Pfam" id="PF12728"/>
    </source>
</evidence>
<keyword evidence="3" id="KW-1185">Reference proteome</keyword>
<dbReference type="Proteomes" id="UP001162802">
    <property type="component" value="Unassembled WGS sequence"/>
</dbReference>
<reference evidence="2" key="1">
    <citation type="submission" date="2022-03" db="EMBL/GenBank/DDBJ databases">
        <title>Identification of a novel bacterium isolated from mangrove sediments.</title>
        <authorList>
            <person name="Pan X."/>
        </authorList>
    </citation>
    <scope>NUCLEOTIDE SEQUENCE</scope>
    <source>
        <strain evidence="2">B2637</strain>
    </source>
</reference>
<dbReference type="RefSeq" id="WP_243798031.1">
    <property type="nucleotide sequence ID" value="NZ_JALHAT010000005.1"/>
</dbReference>
<organism evidence="2 3">
    <name type="scientific">Novosphingobium mangrovi</name>
    <name type="common">ex Hu et al. 2023</name>
    <dbReference type="NCBI Taxonomy" id="2930094"/>
    <lineage>
        <taxon>Bacteria</taxon>
        <taxon>Pseudomonadati</taxon>
        <taxon>Pseudomonadota</taxon>
        <taxon>Alphaproteobacteria</taxon>
        <taxon>Sphingomonadales</taxon>
        <taxon>Sphingomonadaceae</taxon>
        <taxon>Novosphingobium</taxon>
    </lineage>
</organism>
<evidence type="ECO:0000313" key="3">
    <source>
        <dbReference type="Proteomes" id="UP001162802"/>
    </source>
</evidence>
<accession>A0ABT0AAG5</accession>
<name>A0ABT0AAG5_9SPHN</name>
<dbReference type="EMBL" id="JALHAT010000005">
    <property type="protein sequence ID" value="MCJ1960185.1"/>
    <property type="molecule type" value="Genomic_DNA"/>
</dbReference>
<dbReference type="Pfam" id="PF12728">
    <property type="entry name" value="HTH_17"/>
    <property type="match status" value="1"/>
</dbReference>
<feature type="domain" description="Helix-turn-helix" evidence="1">
    <location>
        <begin position="7"/>
        <end position="55"/>
    </location>
</feature>
<gene>
    <name evidence="2" type="ORF">MTR65_05805</name>
</gene>
<protein>
    <submittedName>
        <fullName evidence="2">Helix-turn-helix domain-containing protein</fullName>
    </submittedName>
</protein>
<dbReference type="InterPro" id="IPR041657">
    <property type="entry name" value="HTH_17"/>
</dbReference>
<evidence type="ECO:0000313" key="2">
    <source>
        <dbReference type="EMBL" id="MCJ1960185.1"/>
    </source>
</evidence>
<proteinExistence type="predicted"/>
<sequence>MSGSIEYLSLNDIAQRLRVGVASVNQLIRNQLLPKPIMIGKQRRWLAHEVDEAMLRLREA</sequence>
<comment type="caution">
    <text evidence="2">The sequence shown here is derived from an EMBL/GenBank/DDBJ whole genome shotgun (WGS) entry which is preliminary data.</text>
</comment>